<comment type="similarity">
    <text evidence="2">Belongs to the CPA3 antiporters (TC 2.A.63) subunit E family.</text>
</comment>
<sequence>MLQDDGKRSRWAGLPWRVATYATIWWIIAEGDARSFWWGAVAVVFAERANPFVAGRRLRISLWGLLQFLPAFLGLTLRGAAEVAWRALSPRQPPPMTLLSYPWRLAPGHGRVFFANLINVMPGTLCVTDRNCGLTIHILGDTARVLAGLRRLEILVGRLFGEGLNRHG</sequence>
<dbReference type="GO" id="GO:0008324">
    <property type="term" value="F:monoatomic cation transmembrane transporter activity"/>
    <property type="evidence" value="ECO:0007669"/>
    <property type="project" value="InterPro"/>
</dbReference>
<dbReference type="PANTHER" id="PTHR34584">
    <property type="entry name" value="NA(+)/H(+) ANTIPORTER SUBUNIT E1"/>
    <property type="match status" value="1"/>
</dbReference>
<dbReference type="Proteomes" id="UP000256763">
    <property type="component" value="Unassembled WGS sequence"/>
</dbReference>
<reference evidence="8" key="1">
    <citation type="submission" date="2017-05" db="EMBL/GenBank/DDBJ databases">
        <authorList>
            <person name="Sharma S."/>
            <person name="Sidhu C."/>
            <person name="Pinnaka A.K."/>
        </authorList>
    </citation>
    <scope>NUCLEOTIDE SEQUENCE [LARGE SCALE GENOMIC DNA]</scope>
    <source>
        <strain evidence="8">AK93</strain>
    </source>
</reference>
<dbReference type="GO" id="GO:0005886">
    <property type="term" value="C:plasma membrane"/>
    <property type="evidence" value="ECO:0007669"/>
    <property type="project" value="UniProtKB-SubCell"/>
</dbReference>
<dbReference type="Pfam" id="PF01899">
    <property type="entry name" value="MNHE"/>
    <property type="match status" value="1"/>
</dbReference>
<name>A0A3E0WYB8_9GAMM</name>
<gene>
    <name evidence="7" type="ORF">CAL65_10325</name>
</gene>
<dbReference type="EMBL" id="NFZW01000008">
    <property type="protein sequence ID" value="RFA36897.1"/>
    <property type="molecule type" value="Genomic_DNA"/>
</dbReference>
<evidence type="ECO:0000256" key="2">
    <source>
        <dbReference type="ARBA" id="ARBA00006228"/>
    </source>
</evidence>
<evidence type="ECO:0000256" key="5">
    <source>
        <dbReference type="ARBA" id="ARBA00022989"/>
    </source>
</evidence>
<protein>
    <recommendedName>
        <fullName evidence="9">Cation antiporter</fullName>
    </recommendedName>
</protein>
<evidence type="ECO:0000313" key="7">
    <source>
        <dbReference type="EMBL" id="RFA36897.1"/>
    </source>
</evidence>
<organism evidence="7 8">
    <name type="scientific">Alkalilimnicola ehrlichii</name>
    <dbReference type="NCBI Taxonomy" id="351052"/>
    <lineage>
        <taxon>Bacteria</taxon>
        <taxon>Pseudomonadati</taxon>
        <taxon>Pseudomonadota</taxon>
        <taxon>Gammaproteobacteria</taxon>
        <taxon>Chromatiales</taxon>
        <taxon>Ectothiorhodospiraceae</taxon>
        <taxon>Alkalilimnicola</taxon>
    </lineage>
</organism>
<dbReference type="OrthoDB" id="7852837at2"/>
<dbReference type="PANTHER" id="PTHR34584:SF1">
    <property type="entry name" value="NA(+)_H(+) ANTIPORTER SUBUNIT E1"/>
    <property type="match status" value="1"/>
</dbReference>
<keyword evidence="3" id="KW-1003">Cell membrane</keyword>
<dbReference type="RefSeq" id="WP_116302159.1">
    <property type="nucleotide sequence ID" value="NZ_NFZV01000008.1"/>
</dbReference>
<dbReference type="InterPro" id="IPR002758">
    <property type="entry name" value="Cation_antiport_E"/>
</dbReference>
<accession>A0A3E0WYB8</accession>
<keyword evidence="4" id="KW-0812">Transmembrane</keyword>
<evidence type="ECO:0000256" key="4">
    <source>
        <dbReference type="ARBA" id="ARBA00022692"/>
    </source>
</evidence>
<evidence type="ECO:0000313" key="8">
    <source>
        <dbReference type="Proteomes" id="UP000256763"/>
    </source>
</evidence>
<comment type="caution">
    <text evidence="7">The sequence shown here is derived from an EMBL/GenBank/DDBJ whole genome shotgun (WGS) entry which is preliminary data.</text>
</comment>
<evidence type="ECO:0000256" key="3">
    <source>
        <dbReference type="ARBA" id="ARBA00022475"/>
    </source>
</evidence>
<proteinExistence type="inferred from homology"/>
<evidence type="ECO:0000256" key="1">
    <source>
        <dbReference type="ARBA" id="ARBA00004651"/>
    </source>
</evidence>
<evidence type="ECO:0008006" key="9">
    <source>
        <dbReference type="Google" id="ProtNLM"/>
    </source>
</evidence>
<comment type="subcellular location">
    <subcellularLocation>
        <location evidence="1">Cell membrane</location>
        <topology evidence="1">Multi-pass membrane protein</topology>
    </subcellularLocation>
</comment>
<keyword evidence="8" id="KW-1185">Reference proteome</keyword>
<dbReference type="AlphaFoldDB" id="A0A3E0WYB8"/>
<keyword evidence="5" id="KW-1133">Transmembrane helix</keyword>
<keyword evidence="6" id="KW-0472">Membrane</keyword>
<evidence type="ECO:0000256" key="6">
    <source>
        <dbReference type="ARBA" id="ARBA00023136"/>
    </source>
</evidence>